<dbReference type="InterPro" id="IPR028994">
    <property type="entry name" value="Integrin_alpha_N"/>
</dbReference>
<sequence length="835" mass="92385">MARIGFQEFMIQALLFTILSFCIPVVHSVLPWSYQQSLFVPYANKTYGETPPLLVGRGFLTLISGYDPFRPGIFVHTTDDGYISGSKVVWSQQAILRPTDPLTANDGFGKVMVGYNQTLIVAAPFRINRRGAVYVFNGTERHWSQIQRLTPPETTDEDQYGNSLALHKNRLIIGTKGQSRNSGVAYVYERPSGGLYWSRTARLIPRDQTIDANFGERVALYDNTIAITAKNDNRGDAIATVLTTSGEAQFNTGSAYIFTDAPGAWSQQQKLRAKDFFDFANPASTEPKDPTKGRRFLGPHIGINKDSVAVGVTNRDASNLGAQDAVLIYSTTFSSGTYTEVPAQKIVNTNESGTIPFTYSEIHMDARNNLIATLASTEQTNAYVFKSFDSTWSLQQKLQAFEPNAPLNDTSLLLPYTNNATLEEIRSDMNTSFSNAALFGGNLLFRAGDHGGVQIRSQFDDRSCLQLWMSDHYLDGWDTAVLTVRAPDLTNDTFHPHCDQVDPFLVRYCPYQPSDEGTYIVKVFAATAARFFWELSWQVTVEATGETYRGDFATKMEFRYNSTSSMFALVSIQNEVVLETAPCFRCTRIASLSWAQLQIEGNSAFWPLIVTGAPYYISDYEGRNLTSAGSVCDGIITSMCYQTMSDGLYILRLGGGPFGRFTGFPMSNASWTGCGESGGLRDQLIFRIANSKCTPVQKFTYVSRCSLPPSFTATQYTNSGLAAATIPSIGGTPKPTQNVFGLGDKGGANSYFHRQRGSRVRMEAVTKHEFYDPTDFDVYAEQYNTESENEEGADGKMDPADGNEDVAEEVEDTAEEEGQEPMSGFDLVNKLLKRP</sequence>
<evidence type="ECO:0000256" key="2">
    <source>
        <dbReference type="SAM" id="MobiDB-lite"/>
    </source>
</evidence>
<dbReference type="InterPro" id="IPR013517">
    <property type="entry name" value="FG-GAP"/>
</dbReference>
<evidence type="ECO:0000313" key="4">
    <source>
        <dbReference type="EMBL" id="CAE0290926.1"/>
    </source>
</evidence>
<dbReference type="Pfam" id="PF14312">
    <property type="entry name" value="FG-GAP_2"/>
    <property type="match status" value="2"/>
</dbReference>
<evidence type="ECO:0000256" key="3">
    <source>
        <dbReference type="SAM" id="SignalP"/>
    </source>
</evidence>
<accession>A0A7S3HBU8</accession>
<dbReference type="AlphaFoldDB" id="A0A7S3HBU8"/>
<organism evidence="4">
    <name type="scientific">Spumella elongata</name>
    <dbReference type="NCBI Taxonomy" id="89044"/>
    <lineage>
        <taxon>Eukaryota</taxon>
        <taxon>Sar</taxon>
        <taxon>Stramenopiles</taxon>
        <taxon>Ochrophyta</taxon>
        <taxon>Chrysophyceae</taxon>
        <taxon>Chromulinales</taxon>
        <taxon>Chromulinaceae</taxon>
        <taxon>Spumella</taxon>
    </lineage>
</organism>
<feature type="compositionally biased region" description="Acidic residues" evidence="2">
    <location>
        <begin position="801"/>
        <end position="819"/>
    </location>
</feature>
<proteinExistence type="predicted"/>
<keyword evidence="1 3" id="KW-0732">Signal</keyword>
<dbReference type="Gene3D" id="2.130.10.130">
    <property type="entry name" value="Integrin alpha, N-terminal"/>
    <property type="match status" value="1"/>
</dbReference>
<reference evidence="4" key="1">
    <citation type="submission" date="2021-01" db="EMBL/GenBank/DDBJ databases">
        <authorList>
            <person name="Corre E."/>
            <person name="Pelletier E."/>
            <person name="Niang G."/>
            <person name="Scheremetjew M."/>
            <person name="Finn R."/>
            <person name="Kale V."/>
            <person name="Holt S."/>
            <person name="Cochrane G."/>
            <person name="Meng A."/>
            <person name="Brown T."/>
            <person name="Cohen L."/>
        </authorList>
    </citation>
    <scope>NUCLEOTIDE SEQUENCE</scope>
    <source>
        <strain evidence="4">CCAP 955/1</strain>
    </source>
</reference>
<protein>
    <submittedName>
        <fullName evidence="4">Uncharacterized protein</fullName>
    </submittedName>
</protein>
<feature type="region of interest" description="Disordered" evidence="2">
    <location>
        <begin position="784"/>
        <end position="835"/>
    </location>
</feature>
<feature type="signal peptide" evidence="3">
    <location>
        <begin position="1"/>
        <end position="28"/>
    </location>
</feature>
<dbReference type="PANTHER" id="PTHR36220">
    <property type="entry name" value="UNNAMED PRODUCT"/>
    <property type="match status" value="1"/>
</dbReference>
<dbReference type="PANTHER" id="PTHR36220:SF1">
    <property type="entry name" value="GAMMA TUBULIN COMPLEX COMPONENT C-TERMINAL DOMAIN-CONTAINING PROTEIN"/>
    <property type="match status" value="1"/>
</dbReference>
<evidence type="ECO:0000256" key="1">
    <source>
        <dbReference type="ARBA" id="ARBA00022729"/>
    </source>
</evidence>
<gene>
    <name evidence="4" type="ORF">SELO1098_LOCUS19771</name>
</gene>
<name>A0A7S3HBU8_9STRA</name>
<feature type="chain" id="PRO_5030604710" evidence="3">
    <location>
        <begin position="29"/>
        <end position="835"/>
    </location>
</feature>
<dbReference type="EMBL" id="HBIC01038611">
    <property type="protein sequence ID" value="CAE0290926.1"/>
    <property type="molecule type" value="Transcribed_RNA"/>
</dbReference>